<organism evidence="8 9">
    <name type="scientific">Ciona savignyi</name>
    <name type="common">Pacific transparent sea squirt</name>
    <dbReference type="NCBI Taxonomy" id="51511"/>
    <lineage>
        <taxon>Eukaryota</taxon>
        <taxon>Metazoa</taxon>
        <taxon>Chordata</taxon>
        <taxon>Tunicata</taxon>
        <taxon>Ascidiacea</taxon>
        <taxon>Phlebobranchia</taxon>
        <taxon>Cionidae</taxon>
        <taxon>Ciona</taxon>
    </lineage>
</organism>
<evidence type="ECO:0000256" key="2">
    <source>
        <dbReference type="ARBA" id="ARBA00022485"/>
    </source>
</evidence>
<dbReference type="FunFam" id="3.30.70.20:FF:000042">
    <property type="entry name" value="Cytosolic Fe-S cluster assembly factor NAR1"/>
    <property type="match status" value="1"/>
</dbReference>
<evidence type="ECO:0000256" key="4">
    <source>
        <dbReference type="ARBA" id="ARBA00023004"/>
    </source>
</evidence>
<evidence type="ECO:0000256" key="3">
    <source>
        <dbReference type="ARBA" id="ARBA00022723"/>
    </source>
</evidence>
<sequence length="434" mass="48308">FSGALQLTDLNDFIGPSQECIKPVEVKTPVPKKGLSKIKVSNDGSYMEVDTKSGKATKLQKAQITLNDCLACSGCVTSAETVLVAMQSQEELYNISYETPTIHGPHSGPVLKENRELSPERRKIIVVSVSPQSRASIAAKHGEGVRRAGKALDMFFKTLGAHMVLDTSFAREIALLKTAEEFMERYRNKNTEKSLPMLTSSCPGWICYAEKTHGDLTIPFISRVKSPQQITGSLVKKLVSSHMNTTPDQVYHVTVMPCYDKKLEASRQDFYDDIYSTRDVDLVLTSGEVAEMIARETTSLEDLLIKSTPTDIDPHPLNIYRHLLNIDQHTQNNPIHHNGAGSGGYLDYVFKRSAQELFGRHVEEIVYKTARNNKDFRDVRLLDNDGKVLLHFAAAYGFRSIQNLVQKMKRGKSDYDFVEVMACPSGCLNGGGQV</sequence>
<reference evidence="8" key="2">
    <citation type="submission" date="2025-08" db="UniProtKB">
        <authorList>
            <consortium name="Ensembl"/>
        </authorList>
    </citation>
    <scope>IDENTIFICATION</scope>
</reference>
<proteinExistence type="inferred from homology"/>
<dbReference type="Gene3D" id="3.40.950.10">
    <property type="entry name" value="Fe-only Hydrogenase (Larger Subunit), Chain L, domain 3"/>
    <property type="match status" value="1"/>
</dbReference>
<evidence type="ECO:0000313" key="8">
    <source>
        <dbReference type="Ensembl" id="ENSCSAVP00000004432.1"/>
    </source>
</evidence>
<evidence type="ECO:0000313" key="9">
    <source>
        <dbReference type="Proteomes" id="UP000007875"/>
    </source>
</evidence>
<protein>
    <recommendedName>
        <fullName evidence="6">Nuclear prelamin A recognition factor-like protein</fullName>
    </recommendedName>
</protein>
<keyword evidence="9" id="KW-1185">Reference proteome</keyword>
<accession>H2YGI3</accession>
<dbReference type="Ensembl" id="ENSCSAVT00000004496.1">
    <property type="protein sequence ID" value="ENSCSAVP00000004432.1"/>
    <property type="gene ID" value="ENSCSAVG00000002623.1"/>
</dbReference>
<evidence type="ECO:0000256" key="6">
    <source>
        <dbReference type="ARBA" id="ARBA00041553"/>
    </source>
</evidence>
<dbReference type="InterPro" id="IPR004108">
    <property type="entry name" value="Fe_hydrogenase_lsu_C"/>
</dbReference>
<evidence type="ECO:0000256" key="1">
    <source>
        <dbReference type="ARBA" id="ARBA00006596"/>
    </source>
</evidence>
<dbReference type="PANTHER" id="PTHR11615">
    <property type="entry name" value="NITRATE, FORMATE, IRON DEHYDROGENASE"/>
    <property type="match status" value="1"/>
</dbReference>
<dbReference type="Proteomes" id="UP000007875">
    <property type="component" value="Unassembled WGS sequence"/>
</dbReference>
<dbReference type="GO" id="GO:0051539">
    <property type="term" value="F:4 iron, 4 sulfur cluster binding"/>
    <property type="evidence" value="ECO:0007669"/>
    <property type="project" value="UniProtKB-KW"/>
</dbReference>
<keyword evidence="3" id="KW-0479">Metal-binding</keyword>
<dbReference type="Pfam" id="PF02906">
    <property type="entry name" value="Fe_hyd_lg_C"/>
    <property type="match status" value="1"/>
</dbReference>
<keyword evidence="2" id="KW-0004">4Fe-4S</keyword>
<evidence type="ECO:0000256" key="5">
    <source>
        <dbReference type="ARBA" id="ARBA00023014"/>
    </source>
</evidence>
<dbReference type="InterPro" id="IPR009016">
    <property type="entry name" value="Fe_hydrogenase"/>
</dbReference>
<evidence type="ECO:0000259" key="7">
    <source>
        <dbReference type="Pfam" id="PF02906"/>
    </source>
</evidence>
<reference evidence="9" key="1">
    <citation type="submission" date="2003-08" db="EMBL/GenBank/DDBJ databases">
        <authorList>
            <person name="Birren B."/>
            <person name="Nusbaum C."/>
            <person name="Abebe A."/>
            <person name="Abouelleil A."/>
            <person name="Adekoya E."/>
            <person name="Ait-zahra M."/>
            <person name="Allen N."/>
            <person name="Allen T."/>
            <person name="An P."/>
            <person name="Anderson M."/>
            <person name="Anderson S."/>
            <person name="Arachchi H."/>
            <person name="Armbruster J."/>
            <person name="Bachantsang P."/>
            <person name="Baldwin J."/>
            <person name="Barry A."/>
            <person name="Bayul T."/>
            <person name="Blitshsteyn B."/>
            <person name="Bloom T."/>
            <person name="Blye J."/>
            <person name="Boguslavskiy L."/>
            <person name="Borowsky M."/>
            <person name="Boukhgalter B."/>
            <person name="Brunache A."/>
            <person name="Butler J."/>
            <person name="Calixte N."/>
            <person name="Calvo S."/>
            <person name="Camarata J."/>
            <person name="Campo K."/>
            <person name="Chang J."/>
            <person name="Cheshatsang Y."/>
            <person name="Citroen M."/>
            <person name="Collymore A."/>
            <person name="Considine T."/>
            <person name="Cook A."/>
            <person name="Cooke P."/>
            <person name="Corum B."/>
            <person name="Cuomo C."/>
            <person name="David R."/>
            <person name="Dawoe T."/>
            <person name="Degray S."/>
            <person name="Dodge S."/>
            <person name="Dooley K."/>
            <person name="Dorje P."/>
            <person name="Dorjee K."/>
            <person name="Dorris L."/>
            <person name="Duffey N."/>
            <person name="Dupes A."/>
            <person name="Elkins T."/>
            <person name="Engels R."/>
            <person name="Erickson J."/>
            <person name="Farina A."/>
            <person name="Faro S."/>
            <person name="Ferreira P."/>
            <person name="Fischer H."/>
            <person name="Fitzgerald M."/>
            <person name="Foley K."/>
            <person name="Gage D."/>
            <person name="Galagan J."/>
            <person name="Gearin G."/>
            <person name="Gnerre S."/>
            <person name="Gnirke A."/>
            <person name="Goyette A."/>
            <person name="Graham J."/>
            <person name="Grandbois E."/>
            <person name="Gyaltsen K."/>
            <person name="Hafez N."/>
            <person name="Hagopian D."/>
            <person name="Hagos B."/>
            <person name="Hall J."/>
            <person name="Hatcher B."/>
            <person name="Heller A."/>
            <person name="Higgins H."/>
            <person name="Honan T."/>
            <person name="Horn A."/>
            <person name="Houde N."/>
            <person name="Hughes L."/>
            <person name="Hulme W."/>
            <person name="Husby E."/>
            <person name="Iliev I."/>
            <person name="Jaffe D."/>
            <person name="Jones C."/>
            <person name="Kamal M."/>
            <person name="Kamat A."/>
            <person name="Kamvysselis M."/>
            <person name="Karlsson E."/>
            <person name="Kells C."/>
            <person name="Kieu A."/>
            <person name="Kisner P."/>
            <person name="Kodira C."/>
            <person name="Kulbokas E."/>
            <person name="Labutti K."/>
            <person name="Lama D."/>
            <person name="Landers T."/>
            <person name="Leger J."/>
            <person name="Levine S."/>
            <person name="Lewis D."/>
            <person name="Lewis T."/>
            <person name="Lindblad-toh K."/>
            <person name="Liu X."/>
            <person name="Lokyitsang T."/>
            <person name="Lokyitsang Y."/>
            <person name="Lucien O."/>
            <person name="Lui A."/>
            <person name="Ma L.J."/>
            <person name="Mabbitt R."/>
            <person name="Macdonald J."/>
            <person name="Maclean C."/>
            <person name="Major J."/>
            <person name="Manning J."/>
            <person name="Marabella R."/>
            <person name="Maru K."/>
            <person name="Matthews C."/>
            <person name="Mauceli E."/>
            <person name="Mccarthy M."/>
            <person name="Mcdonough S."/>
            <person name="Mcghee T."/>
            <person name="Meldrim J."/>
            <person name="Meneus L."/>
            <person name="Mesirov J."/>
            <person name="Mihalev A."/>
            <person name="Mihova T."/>
            <person name="Mikkelsen T."/>
            <person name="Mlenga V."/>
            <person name="Moru K."/>
            <person name="Mozes J."/>
            <person name="Mulrain L."/>
            <person name="Munson G."/>
            <person name="Naylor J."/>
            <person name="Newes C."/>
            <person name="Nguyen C."/>
            <person name="Nguyen N."/>
            <person name="Nguyen T."/>
            <person name="Nicol R."/>
            <person name="Nielsen C."/>
            <person name="Nizzari M."/>
            <person name="Norbu C."/>
            <person name="Norbu N."/>
            <person name="O'donnell P."/>
            <person name="Okoawo O."/>
            <person name="O'leary S."/>
            <person name="Omotosho B."/>
            <person name="O'neill K."/>
            <person name="Osman S."/>
            <person name="Parker S."/>
            <person name="Perrin D."/>
            <person name="Phunkhang P."/>
            <person name="Piqani B."/>
            <person name="Purcell S."/>
            <person name="Rachupka T."/>
            <person name="Ramasamy U."/>
            <person name="Rameau R."/>
            <person name="Ray V."/>
            <person name="Raymond C."/>
            <person name="Retta R."/>
            <person name="Richardson S."/>
            <person name="Rise C."/>
            <person name="Rodriguez J."/>
            <person name="Rogers J."/>
            <person name="Rogov P."/>
            <person name="Rutman M."/>
            <person name="Schupbach R."/>
            <person name="Seaman C."/>
            <person name="Settipalli S."/>
            <person name="Sharpe T."/>
            <person name="Sheridan J."/>
            <person name="Sherpa N."/>
            <person name="Shi J."/>
            <person name="Smirnov S."/>
            <person name="Smith C."/>
            <person name="Sougnez C."/>
            <person name="Spencer B."/>
            <person name="Stalker J."/>
            <person name="Stange-thomann N."/>
            <person name="Stavropoulos S."/>
            <person name="Stetson K."/>
            <person name="Stone C."/>
            <person name="Stone S."/>
            <person name="Stubbs M."/>
            <person name="Talamas J."/>
            <person name="Tchuinga P."/>
            <person name="Tenzing P."/>
            <person name="Tesfaye S."/>
            <person name="Theodore J."/>
            <person name="Thoulutsang Y."/>
            <person name="Topham K."/>
            <person name="Towey S."/>
            <person name="Tsamla T."/>
            <person name="Tsomo N."/>
            <person name="Vallee D."/>
            <person name="Vassiliev H."/>
            <person name="Venkataraman V."/>
            <person name="Vinson J."/>
            <person name="Vo A."/>
            <person name="Wade C."/>
            <person name="Wang S."/>
            <person name="Wangchuk T."/>
            <person name="Wangdi T."/>
            <person name="Whittaker C."/>
            <person name="Wilkinson J."/>
            <person name="Wu Y."/>
            <person name="Wyman D."/>
            <person name="Yadav S."/>
            <person name="Yang S."/>
            <person name="Yang X."/>
            <person name="Yeager S."/>
            <person name="Yee E."/>
            <person name="Young G."/>
            <person name="Zainoun J."/>
            <person name="Zembeck L."/>
            <person name="Zimmer A."/>
            <person name="Zody M."/>
            <person name="Lander E."/>
        </authorList>
    </citation>
    <scope>NUCLEOTIDE SEQUENCE [LARGE SCALE GENOMIC DNA]</scope>
</reference>
<feature type="domain" description="Iron hydrogenase large subunit C-terminal" evidence="7">
    <location>
        <begin position="123"/>
        <end position="431"/>
    </location>
</feature>
<dbReference type="SUPFAM" id="SSF53920">
    <property type="entry name" value="Fe-only hydrogenase"/>
    <property type="match status" value="1"/>
</dbReference>
<keyword evidence="5" id="KW-0411">Iron-sulfur</keyword>
<dbReference type="GeneTree" id="ENSGT00940000153514"/>
<dbReference type="InterPro" id="IPR050340">
    <property type="entry name" value="Cytosolic_Fe-S_CAF"/>
</dbReference>
<keyword evidence="4" id="KW-0408">Iron</keyword>
<dbReference type="Gene3D" id="3.40.50.1780">
    <property type="match status" value="1"/>
</dbReference>
<reference evidence="8" key="3">
    <citation type="submission" date="2025-09" db="UniProtKB">
        <authorList>
            <consortium name="Ensembl"/>
        </authorList>
    </citation>
    <scope>IDENTIFICATION</scope>
</reference>
<dbReference type="AlphaFoldDB" id="H2YGI3"/>
<dbReference type="GO" id="GO:0046872">
    <property type="term" value="F:metal ion binding"/>
    <property type="evidence" value="ECO:0007669"/>
    <property type="project" value="UniProtKB-KW"/>
</dbReference>
<name>H2YGI3_CIOSA</name>
<comment type="similarity">
    <text evidence="1">Belongs to the NARF family.</text>
</comment>